<dbReference type="InterPro" id="IPR050438">
    <property type="entry name" value="LMW_PTPase"/>
</dbReference>
<evidence type="ECO:0000259" key="4">
    <source>
        <dbReference type="PROSITE" id="PS51163"/>
    </source>
</evidence>
<reference evidence="5" key="1">
    <citation type="submission" date="2018-06" db="EMBL/GenBank/DDBJ databases">
        <authorList>
            <person name="Zhirakovskaya E."/>
        </authorList>
    </citation>
    <scope>NUCLEOTIDE SEQUENCE</scope>
</reference>
<dbReference type="Gene3D" id="3.90.870.10">
    <property type="entry name" value="DHBP synthase"/>
    <property type="match status" value="1"/>
</dbReference>
<dbReference type="SUPFAM" id="SSF52788">
    <property type="entry name" value="Phosphotyrosine protein phosphatases I"/>
    <property type="match status" value="1"/>
</dbReference>
<evidence type="ECO:0000313" key="5">
    <source>
        <dbReference type="EMBL" id="VAX36141.1"/>
    </source>
</evidence>
<evidence type="ECO:0000256" key="3">
    <source>
        <dbReference type="ARBA" id="ARBA00022912"/>
    </source>
</evidence>
<dbReference type="EMBL" id="UOGK01000034">
    <property type="protein sequence ID" value="VAX36141.1"/>
    <property type="molecule type" value="Genomic_DNA"/>
</dbReference>
<dbReference type="InterPro" id="IPR006070">
    <property type="entry name" value="Sua5-like_dom"/>
</dbReference>
<protein>
    <submittedName>
        <fullName evidence="5">Low molecular weight protein tyrosine phosphatase</fullName>
        <ecNumber evidence="5">3.1.3.48</ecNumber>
    </submittedName>
</protein>
<sequence length="391" mass="42260">MVLGRLQTITDPAERAQLEHRAAEALRQGELVILPTETVYGLFGSAAHPEAVHKLSRLTIQDYCKCPPIRFAWLPHSLAAVFAAVPIRWARHRRLMRRLLPGPVRFHLQLDPAAMDRTLRTIGVAPGVLDKDGDLQVRVQSHPVTQRVIESAGVPVVANRLAAAGWSPDRSPAAALADGKAAEAGVAVVLDDGPAMFGQQSTLISLNDRGGYHIEQEGAYDSRMIDKHTRLRILFVCTGNTCRSPMAEAIARHLIAEAEETSPVDAEITVVSAGTSAASGSPASPQTDAALRALGVEPHNHTSRPLTRQLVAESDVIYTMSEWHRDGITALDPSAANRTSLLDPAGQDVPDPVGLPQEVYNQTAARLYELVEQRLTELDVLGDTTPGEESR</sequence>
<dbReference type="PANTHER" id="PTHR11717:SF31">
    <property type="entry name" value="LOW MOLECULAR WEIGHT PROTEIN-TYROSINE-PHOSPHATASE ETP-RELATED"/>
    <property type="match status" value="1"/>
</dbReference>
<dbReference type="Pfam" id="PF01300">
    <property type="entry name" value="Sua5_yciO_yrdC"/>
    <property type="match status" value="1"/>
</dbReference>
<accession>A0A3B1DBD1</accession>
<feature type="domain" description="YrdC-like" evidence="4">
    <location>
        <begin position="16"/>
        <end position="220"/>
    </location>
</feature>
<dbReference type="InterPro" id="IPR023485">
    <property type="entry name" value="Ptyr_pPase"/>
</dbReference>
<keyword evidence="3" id="KW-0904">Protein phosphatase</keyword>
<comment type="similarity">
    <text evidence="1">Belongs to the low molecular weight phosphotyrosine protein phosphatase family.</text>
</comment>
<dbReference type="PRINTS" id="PR00719">
    <property type="entry name" value="LMWPTPASE"/>
</dbReference>
<dbReference type="PANTHER" id="PTHR11717">
    <property type="entry name" value="LOW MOLECULAR WEIGHT PROTEIN TYROSINE PHOSPHATASE"/>
    <property type="match status" value="1"/>
</dbReference>
<dbReference type="InterPro" id="IPR017945">
    <property type="entry name" value="DHBP_synth_RibB-like_a/b_dom"/>
</dbReference>
<dbReference type="InterPro" id="IPR017867">
    <property type="entry name" value="Tyr_phospatase_low_mol_wt"/>
</dbReference>
<dbReference type="SUPFAM" id="SSF55821">
    <property type="entry name" value="YrdC/RibB"/>
    <property type="match status" value="1"/>
</dbReference>
<keyword evidence="2 5" id="KW-0378">Hydrolase</keyword>
<evidence type="ECO:0000256" key="1">
    <source>
        <dbReference type="ARBA" id="ARBA00011063"/>
    </source>
</evidence>
<dbReference type="AlphaFoldDB" id="A0A3B1DBD1"/>
<dbReference type="GO" id="GO:0003725">
    <property type="term" value="F:double-stranded RNA binding"/>
    <property type="evidence" value="ECO:0007669"/>
    <property type="project" value="InterPro"/>
</dbReference>
<dbReference type="Gene3D" id="3.40.50.2300">
    <property type="match status" value="1"/>
</dbReference>
<dbReference type="CDD" id="cd16344">
    <property type="entry name" value="LMWPAP"/>
    <property type="match status" value="1"/>
</dbReference>
<evidence type="ECO:0000256" key="2">
    <source>
        <dbReference type="ARBA" id="ARBA00022801"/>
    </source>
</evidence>
<dbReference type="PROSITE" id="PS51163">
    <property type="entry name" value="YRDC"/>
    <property type="match status" value="1"/>
</dbReference>
<dbReference type="Pfam" id="PF01451">
    <property type="entry name" value="LMWPc"/>
    <property type="match status" value="1"/>
</dbReference>
<dbReference type="GO" id="GO:0004725">
    <property type="term" value="F:protein tyrosine phosphatase activity"/>
    <property type="evidence" value="ECO:0007669"/>
    <property type="project" value="UniProtKB-EC"/>
</dbReference>
<organism evidence="5">
    <name type="scientific">hydrothermal vent metagenome</name>
    <dbReference type="NCBI Taxonomy" id="652676"/>
    <lineage>
        <taxon>unclassified sequences</taxon>
        <taxon>metagenomes</taxon>
        <taxon>ecological metagenomes</taxon>
    </lineage>
</organism>
<name>A0A3B1DBD1_9ZZZZ</name>
<dbReference type="SMART" id="SM00226">
    <property type="entry name" value="LMWPc"/>
    <property type="match status" value="1"/>
</dbReference>
<proteinExistence type="inferred from homology"/>
<dbReference type="InterPro" id="IPR036196">
    <property type="entry name" value="Ptyr_pPase_sf"/>
</dbReference>
<gene>
    <name evidence="5" type="ORF">MNBD_PLANCTO03-1936</name>
</gene>
<dbReference type="EC" id="3.1.3.48" evidence="5"/>